<evidence type="ECO:0000313" key="2">
    <source>
        <dbReference type="EMBL" id="KAL2062678.1"/>
    </source>
</evidence>
<sequence>MSAPAQGSPTPVGFADEYHRLHRRIAELHTHSTAHEKNYHNAWRQNSILEAQVQTLTTRLEQVTKDYNIAFGERAILATNLEVLRDRVQDLTERIIELESMQIVLEEEAEEHRARQIVLESEIQQERAVHAQLLETIENIPLV</sequence>
<gene>
    <name evidence="2" type="ORF">VTL71DRAFT_5750</name>
</gene>
<name>A0ABR4C0Y0_9HELO</name>
<feature type="coiled-coil region" evidence="1">
    <location>
        <begin position="46"/>
        <end position="115"/>
    </location>
</feature>
<proteinExistence type="predicted"/>
<evidence type="ECO:0000313" key="3">
    <source>
        <dbReference type="Proteomes" id="UP001595075"/>
    </source>
</evidence>
<dbReference type="Proteomes" id="UP001595075">
    <property type="component" value="Unassembled WGS sequence"/>
</dbReference>
<keyword evidence="1" id="KW-0175">Coiled coil</keyword>
<dbReference type="EMBL" id="JAZHXI010000016">
    <property type="protein sequence ID" value="KAL2062678.1"/>
    <property type="molecule type" value="Genomic_DNA"/>
</dbReference>
<dbReference type="Gene3D" id="1.10.287.1490">
    <property type="match status" value="1"/>
</dbReference>
<evidence type="ECO:0000256" key="1">
    <source>
        <dbReference type="SAM" id="Coils"/>
    </source>
</evidence>
<organism evidence="2 3">
    <name type="scientific">Oculimacula yallundae</name>
    <dbReference type="NCBI Taxonomy" id="86028"/>
    <lineage>
        <taxon>Eukaryota</taxon>
        <taxon>Fungi</taxon>
        <taxon>Dikarya</taxon>
        <taxon>Ascomycota</taxon>
        <taxon>Pezizomycotina</taxon>
        <taxon>Leotiomycetes</taxon>
        <taxon>Helotiales</taxon>
        <taxon>Ploettnerulaceae</taxon>
        <taxon>Oculimacula</taxon>
    </lineage>
</organism>
<reference evidence="2 3" key="1">
    <citation type="journal article" date="2024" name="Commun. Biol.">
        <title>Comparative genomic analysis of thermophilic fungi reveals convergent evolutionary adaptations and gene losses.</title>
        <authorList>
            <person name="Steindorff A.S."/>
            <person name="Aguilar-Pontes M.V."/>
            <person name="Robinson A.J."/>
            <person name="Andreopoulos B."/>
            <person name="LaButti K."/>
            <person name="Kuo A."/>
            <person name="Mondo S."/>
            <person name="Riley R."/>
            <person name="Otillar R."/>
            <person name="Haridas S."/>
            <person name="Lipzen A."/>
            <person name="Grimwood J."/>
            <person name="Schmutz J."/>
            <person name="Clum A."/>
            <person name="Reid I.D."/>
            <person name="Moisan M.C."/>
            <person name="Butler G."/>
            <person name="Nguyen T.T.M."/>
            <person name="Dewar K."/>
            <person name="Conant G."/>
            <person name="Drula E."/>
            <person name="Henrissat B."/>
            <person name="Hansel C."/>
            <person name="Singer S."/>
            <person name="Hutchinson M.I."/>
            <person name="de Vries R.P."/>
            <person name="Natvig D.O."/>
            <person name="Powell A.J."/>
            <person name="Tsang A."/>
            <person name="Grigoriev I.V."/>
        </authorList>
    </citation>
    <scope>NUCLEOTIDE SEQUENCE [LARGE SCALE GENOMIC DNA]</scope>
    <source>
        <strain evidence="2 3">CBS 494.80</strain>
    </source>
</reference>
<accession>A0ABR4C0Y0</accession>
<protein>
    <submittedName>
        <fullName evidence="2">Uncharacterized protein</fullName>
    </submittedName>
</protein>
<keyword evidence="3" id="KW-1185">Reference proteome</keyword>
<comment type="caution">
    <text evidence="2">The sequence shown here is derived from an EMBL/GenBank/DDBJ whole genome shotgun (WGS) entry which is preliminary data.</text>
</comment>